<evidence type="ECO:0000313" key="1">
    <source>
        <dbReference type="EMBL" id="KAG9072045.1"/>
    </source>
</evidence>
<dbReference type="Proteomes" id="UP000707451">
    <property type="component" value="Unassembled WGS sequence"/>
</dbReference>
<comment type="caution">
    <text evidence="1">The sequence shown here is derived from an EMBL/GenBank/DDBJ whole genome shotgun (WGS) entry which is preliminary data.</text>
</comment>
<gene>
    <name evidence="1" type="ORF">KI688_006267</name>
</gene>
<dbReference type="AlphaFoldDB" id="A0A9P7Y320"/>
<protein>
    <submittedName>
        <fullName evidence="1">Uncharacterized protein</fullName>
    </submittedName>
</protein>
<dbReference type="OrthoDB" id="3971593at2759"/>
<organism evidence="1 2">
    <name type="scientific">Linnemannia hyalina</name>
    <dbReference type="NCBI Taxonomy" id="64524"/>
    <lineage>
        <taxon>Eukaryota</taxon>
        <taxon>Fungi</taxon>
        <taxon>Fungi incertae sedis</taxon>
        <taxon>Mucoromycota</taxon>
        <taxon>Mortierellomycotina</taxon>
        <taxon>Mortierellomycetes</taxon>
        <taxon>Mortierellales</taxon>
        <taxon>Mortierellaceae</taxon>
        <taxon>Linnemannia</taxon>
    </lineage>
</organism>
<proteinExistence type="predicted"/>
<accession>A0A9P7Y320</accession>
<evidence type="ECO:0000313" key="2">
    <source>
        <dbReference type="Proteomes" id="UP000707451"/>
    </source>
</evidence>
<sequence>MSVQDLSLPRRTPLQTQLEKIDPSIIRNGFPSTRINRRVTGRLKVDTETALFEVSVLAFREIILNRLWKNDKKFQNESDFCKHQWDILKPRKTLLIECAEVLKAYQFDLALSKSARHSVKPRYNFNHLRFRGPLLLRSYGSGSFRHGGTNTGYNPMNE</sequence>
<keyword evidence="2" id="KW-1185">Reference proteome</keyword>
<dbReference type="EMBL" id="JAHRHY010000002">
    <property type="protein sequence ID" value="KAG9072045.1"/>
    <property type="molecule type" value="Genomic_DNA"/>
</dbReference>
<reference evidence="1" key="1">
    <citation type="submission" date="2021-06" db="EMBL/GenBank/DDBJ databases">
        <title>Genome Sequence of Mortierella hyaline Strain SCG-10, a Cold-Adapted, Nitrate-Reducing Fungus Isolated from Soil in Minnesota, USA.</title>
        <authorList>
            <person name="Aldossari N."/>
        </authorList>
    </citation>
    <scope>NUCLEOTIDE SEQUENCE</scope>
    <source>
        <strain evidence="1">SCG-10</strain>
    </source>
</reference>
<name>A0A9P7Y320_9FUNG</name>